<dbReference type="RefSeq" id="XP_062794693.1">
    <property type="nucleotide sequence ID" value="XM_062938642.1"/>
</dbReference>
<dbReference type="GeneID" id="87959075"/>
<evidence type="ECO:0000256" key="1">
    <source>
        <dbReference type="ARBA" id="ARBA00022679"/>
    </source>
</evidence>
<dbReference type="PANTHER" id="PTHR13947:SF37">
    <property type="entry name" value="LD18367P"/>
    <property type="match status" value="1"/>
</dbReference>
<gene>
    <name evidence="3" type="ORF">IL334_006945</name>
</gene>
<evidence type="ECO:0000313" key="3">
    <source>
        <dbReference type="EMBL" id="WRT69954.1"/>
    </source>
</evidence>
<dbReference type="CDD" id="cd04301">
    <property type="entry name" value="NAT_SF"/>
    <property type="match status" value="1"/>
</dbReference>
<keyword evidence="1" id="KW-0808">Transferase</keyword>
<proteinExistence type="predicted"/>
<organism evidence="3 4">
    <name type="scientific">Kwoniella shivajii</name>
    <dbReference type="NCBI Taxonomy" id="564305"/>
    <lineage>
        <taxon>Eukaryota</taxon>
        <taxon>Fungi</taxon>
        <taxon>Dikarya</taxon>
        <taxon>Basidiomycota</taxon>
        <taxon>Agaricomycotina</taxon>
        <taxon>Tremellomycetes</taxon>
        <taxon>Tremellales</taxon>
        <taxon>Cryptococcaceae</taxon>
        <taxon>Kwoniella</taxon>
    </lineage>
</organism>
<dbReference type="PANTHER" id="PTHR13947">
    <property type="entry name" value="GNAT FAMILY N-ACETYLTRANSFERASE"/>
    <property type="match status" value="1"/>
</dbReference>
<dbReference type="SUPFAM" id="SSF55729">
    <property type="entry name" value="Acyl-CoA N-acyltransferases (Nat)"/>
    <property type="match status" value="1"/>
</dbReference>
<evidence type="ECO:0000313" key="4">
    <source>
        <dbReference type="Proteomes" id="UP001329825"/>
    </source>
</evidence>
<feature type="domain" description="N-acetyltransferase" evidence="2">
    <location>
        <begin position="78"/>
        <end position="249"/>
    </location>
</feature>
<name>A0ABZ1D7D1_9TREE</name>
<dbReference type="InterPro" id="IPR050769">
    <property type="entry name" value="NAT_camello-type"/>
</dbReference>
<dbReference type="PROSITE" id="PS51186">
    <property type="entry name" value="GNAT"/>
    <property type="match status" value="1"/>
</dbReference>
<accession>A0ABZ1D7D1</accession>
<dbReference type="InterPro" id="IPR000182">
    <property type="entry name" value="GNAT_dom"/>
</dbReference>
<keyword evidence="4" id="KW-1185">Reference proteome</keyword>
<dbReference type="EMBL" id="CP141890">
    <property type="protein sequence ID" value="WRT69954.1"/>
    <property type="molecule type" value="Genomic_DNA"/>
</dbReference>
<dbReference type="InterPro" id="IPR016181">
    <property type="entry name" value="Acyl_CoA_acyltransferase"/>
</dbReference>
<protein>
    <recommendedName>
        <fullName evidence="2">N-acetyltransferase domain-containing protein</fullName>
    </recommendedName>
</protein>
<dbReference type="Gene3D" id="3.40.630.30">
    <property type="match status" value="1"/>
</dbReference>
<reference evidence="3 4" key="1">
    <citation type="submission" date="2024-01" db="EMBL/GenBank/DDBJ databases">
        <title>Comparative genomics of Cryptococcus and Kwoniella reveals pathogenesis evolution and contrasting modes of karyotype evolution via chromosome fusion or intercentromeric recombination.</title>
        <authorList>
            <person name="Coelho M.A."/>
            <person name="David-Palma M."/>
            <person name="Shea T."/>
            <person name="Bowers K."/>
            <person name="McGinley-Smith S."/>
            <person name="Mohammad A.W."/>
            <person name="Gnirke A."/>
            <person name="Yurkov A.M."/>
            <person name="Nowrousian M."/>
            <person name="Sun S."/>
            <person name="Cuomo C.A."/>
            <person name="Heitman J."/>
        </authorList>
    </citation>
    <scope>NUCLEOTIDE SEQUENCE [LARGE SCALE GENOMIC DNA]</scope>
    <source>
        <strain evidence="3">CBS 11374</strain>
    </source>
</reference>
<evidence type="ECO:0000259" key="2">
    <source>
        <dbReference type="PROSITE" id="PS51186"/>
    </source>
</evidence>
<dbReference type="Proteomes" id="UP001329825">
    <property type="component" value="Chromosome 10"/>
</dbReference>
<sequence length="263" mass="28760">MSSVAPIPVPHTLASSTEVSEIANTEAKVGKKNDSSEAIGKKAKVSIEIVSSDQLPSIAPRLASIVSSHMDLDMSTFFTFPYDLSSSLRLFTSITSSLIPLTQEEKYQPSFPPPAGGIILLVAKLYPDEKPLGSIDMEGNPTGNQDIVGSVQLGFSGMPNGAFRSEVKRMLVDVRYGGRGIGKALLKRLEAEAIKWGSTTCMLDTEQGSFGEKLYRSCGWTELGVLPKFHWPPDKSEKRSTVFFYKHLDEDEDEDDDYASKDV</sequence>
<dbReference type="Pfam" id="PF13508">
    <property type="entry name" value="Acetyltransf_7"/>
    <property type="match status" value="1"/>
</dbReference>